<dbReference type="AlphaFoldDB" id="A0A8B6D979"/>
<dbReference type="InterPro" id="IPR027417">
    <property type="entry name" value="P-loop_NTPase"/>
</dbReference>
<keyword evidence="2" id="KW-0597">Phosphoprotein</keyword>
<dbReference type="GO" id="GO:0005525">
    <property type="term" value="F:GTP binding"/>
    <property type="evidence" value="ECO:0007669"/>
    <property type="project" value="InterPro"/>
</dbReference>
<dbReference type="Proteomes" id="UP000596742">
    <property type="component" value="Unassembled WGS sequence"/>
</dbReference>
<gene>
    <name evidence="4" type="ORF">MGAL_10B054692</name>
</gene>
<dbReference type="GO" id="GO:0005246">
    <property type="term" value="F:calcium channel regulator activity"/>
    <property type="evidence" value="ECO:0007669"/>
    <property type="project" value="TreeGrafter"/>
</dbReference>
<dbReference type="OrthoDB" id="6079754at2759"/>
<keyword evidence="5" id="KW-1185">Reference proteome</keyword>
<feature type="region of interest" description="Disordered" evidence="3">
    <location>
        <begin position="122"/>
        <end position="143"/>
    </location>
</feature>
<dbReference type="Gene3D" id="3.40.50.300">
    <property type="entry name" value="P-loop containing nucleotide triphosphate hydrolases"/>
    <property type="match status" value="1"/>
</dbReference>
<dbReference type="GO" id="GO:0005886">
    <property type="term" value="C:plasma membrane"/>
    <property type="evidence" value="ECO:0007669"/>
    <property type="project" value="TreeGrafter"/>
</dbReference>
<name>A0A8B6D979_MYTGA</name>
<comment type="similarity">
    <text evidence="1">Belongs to the small GTPase superfamily. RGK family.</text>
</comment>
<evidence type="ECO:0000256" key="2">
    <source>
        <dbReference type="ARBA" id="ARBA00022553"/>
    </source>
</evidence>
<comment type="caution">
    <text evidence="4">The sequence shown here is derived from an EMBL/GenBank/DDBJ whole genome shotgun (WGS) entry which is preliminary data.</text>
</comment>
<proteinExistence type="inferred from homology"/>
<dbReference type="PANTHER" id="PTHR45775:SF6">
    <property type="entry name" value="RAD, GEM_KIR FAMILY MEMBER 2, ISOFORM C"/>
    <property type="match status" value="1"/>
</dbReference>
<accession>A0A8B6D979</accession>
<evidence type="ECO:0000256" key="1">
    <source>
        <dbReference type="ARBA" id="ARBA00008846"/>
    </source>
</evidence>
<reference evidence="4" key="1">
    <citation type="submission" date="2018-11" db="EMBL/GenBank/DDBJ databases">
        <authorList>
            <person name="Alioto T."/>
            <person name="Alioto T."/>
        </authorList>
    </citation>
    <scope>NUCLEOTIDE SEQUENCE</scope>
</reference>
<dbReference type="PANTHER" id="PTHR45775">
    <property type="entry name" value="RAD, GEM/KIR FAMILY MEMBER 2, ISOFORM C"/>
    <property type="match status" value="1"/>
</dbReference>
<dbReference type="SUPFAM" id="SSF52540">
    <property type="entry name" value="P-loop containing nucleoside triphosphate hydrolases"/>
    <property type="match status" value="1"/>
</dbReference>
<organism evidence="4 5">
    <name type="scientific">Mytilus galloprovincialis</name>
    <name type="common">Mediterranean mussel</name>
    <dbReference type="NCBI Taxonomy" id="29158"/>
    <lineage>
        <taxon>Eukaryota</taxon>
        <taxon>Metazoa</taxon>
        <taxon>Spiralia</taxon>
        <taxon>Lophotrochozoa</taxon>
        <taxon>Mollusca</taxon>
        <taxon>Bivalvia</taxon>
        <taxon>Autobranchia</taxon>
        <taxon>Pteriomorphia</taxon>
        <taxon>Mytilida</taxon>
        <taxon>Mytiloidea</taxon>
        <taxon>Mytilidae</taxon>
        <taxon>Mytilinae</taxon>
        <taxon>Mytilus</taxon>
    </lineage>
</organism>
<feature type="region of interest" description="Disordered" evidence="3">
    <location>
        <begin position="68"/>
        <end position="99"/>
    </location>
</feature>
<evidence type="ECO:0000256" key="3">
    <source>
        <dbReference type="SAM" id="MobiDB-lite"/>
    </source>
</evidence>
<dbReference type="InterPro" id="IPR001806">
    <property type="entry name" value="Small_GTPase"/>
</dbReference>
<protein>
    <submittedName>
        <fullName evidence="4">Uncharacterized protein</fullName>
    </submittedName>
</protein>
<sequence>MSIKFQNDELKIDRQADAYVVVFSVHNRESFIIAEELIYHLRNEIDSDRPIILVANRIDLVRRRHVQYKDSGSSGARRPLQETQTPDVNLPTDNEAKENLHGDVMSLAPGRSERLNIGLFSDEEDGTSMRSDNENHNTVARFQ</sequence>
<dbReference type="EMBL" id="UYJE01003166">
    <property type="protein sequence ID" value="VDI17094.1"/>
    <property type="molecule type" value="Genomic_DNA"/>
</dbReference>
<dbReference type="GO" id="GO:0003924">
    <property type="term" value="F:GTPase activity"/>
    <property type="evidence" value="ECO:0007669"/>
    <property type="project" value="InterPro"/>
</dbReference>
<dbReference type="InterPro" id="IPR051641">
    <property type="entry name" value="RGK_GTP-binding_reg"/>
</dbReference>
<dbReference type="Pfam" id="PF00071">
    <property type="entry name" value="Ras"/>
    <property type="match status" value="1"/>
</dbReference>
<evidence type="ECO:0000313" key="5">
    <source>
        <dbReference type="Proteomes" id="UP000596742"/>
    </source>
</evidence>
<evidence type="ECO:0000313" key="4">
    <source>
        <dbReference type="EMBL" id="VDI17094.1"/>
    </source>
</evidence>